<protein>
    <submittedName>
        <fullName evidence="2">DUF1566 domain-containing protein</fullName>
    </submittedName>
</protein>
<gene>
    <name evidence="2" type="ORF">J9B83_05365</name>
</gene>
<sequence>MQLLPYKYLLFIPLTASLGFLSGCHEVSEANSTHSASMATLDKSTPSVRYVLTDTQQENCYDNDGNTINCPSIGDALYGQDAQYQGVQNAFTNNGDQTITDKNTGLMWQKTPDFKHHSYDQAIAYCQNLTVAGYQDWRLPTIKELYSIADFRGEIVDPRDKTKNTPYIDTQYFDFQYDHRMAYIGQYWSITKYPMGPLHDTQNVDAAFGFNFADGHIKGYETGYIFGTNNSGVFAPGNFVRCTRGEENVYGVSEFVDNNNGTVSDKATDLMWQQTDDGTRRDWQASLAYAENSTLAGYSDWRLPNIKELQSLVKYEGSVNGWPAIDTNVFTLSSENTVADPMWVWSSTTQGDFKYSADYISFGKAFSKKNSSAQTYYDWHGAGAQRSDPKSGTPEDYEMASENAADLVMTKNYTLMVRSIN</sequence>
<evidence type="ECO:0000313" key="3">
    <source>
        <dbReference type="Proteomes" id="UP000679722"/>
    </source>
</evidence>
<dbReference type="EMBL" id="JAGSSV010000004">
    <property type="protein sequence ID" value="MBR7888365.1"/>
    <property type="molecule type" value="Genomic_DNA"/>
</dbReference>
<dbReference type="Proteomes" id="UP000679722">
    <property type="component" value="Unassembled WGS sequence"/>
</dbReference>
<dbReference type="InterPro" id="IPR011460">
    <property type="entry name" value="Lcl_C"/>
</dbReference>
<organism evidence="2 3">
    <name type="scientific">Marinomonas vulgaris</name>
    <dbReference type="NCBI Taxonomy" id="2823372"/>
    <lineage>
        <taxon>Bacteria</taxon>
        <taxon>Pseudomonadati</taxon>
        <taxon>Pseudomonadota</taxon>
        <taxon>Gammaproteobacteria</taxon>
        <taxon>Oceanospirillales</taxon>
        <taxon>Oceanospirillaceae</taxon>
        <taxon>Marinomonas</taxon>
    </lineage>
</organism>
<evidence type="ECO:0000259" key="1">
    <source>
        <dbReference type="Pfam" id="PF07603"/>
    </source>
</evidence>
<dbReference type="Pfam" id="PF07603">
    <property type="entry name" value="Lcl_C"/>
    <property type="match status" value="2"/>
</dbReference>
<name>A0ABS5H9R9_9GAMM</name>
<dbReference type="RefSeq" id="WP_211535709.1">
    <property type="nucleotide sequence ID" value="NZ_JAGSSV010000004.1"/>
</dbReference>
<dbReference type="PANTHER" id="PTHR35812:SF1">
    <property type="entry name" value="LIPOPROTEIN"/>
    <property type="match status" value="1"/>
</dbReference>
<dbReference type="PANTHER" id="PTHR35812">
    <property type="entry name" value="LIPOPROTEIN"/>
    <property type="match status" value="1"/>
</dbReference>
<dbReference type="PROSITE" id="PS51257">
    <property type="entry name" value="PROKAR_LIPOPROTEIN"/>
    <property type="match status" value="1"/>
</dbReference>
<comment type="caution">
    <text evidence="2">The sequence shown here is derived from an EMBL/GenBank/DDBJ whole genome shotgun (WGS) entry which is preliminary data.</text>
</comment>
<proteinExistence type="predicted"/>
<evidence type="ECO:0000313" key="2">
    <source>
        <dbReference type="EMBL" id="MBR7888365.1"/>
    </source>
</evidence>
<reference evidence="3" key="1">
    <citation type="submission" date="2023-07" db="EMBL/GenBank/DDBJ databases">
        <title>Marinomonas vulgaris A79, complete genome.</title>
        <authorList>
            <person name="Ying J.-J."/>
        </authorList>
    </citation>
    <scope>NUCLEOTIDE SEQUENCE [LARGE SCALE GENOMIC DNA]</scope>
    <source>
        <strain evidence="3">A79</strain>
    </source>
</reference>
<keyword evidence="3" id="KW-1185">Reference proteome</keyword>
<feature type="domain" description="Lcl C-terminal" evidence="1">
    <location>
        <begin position="261"/>
        <end position="378"/>
    </location>
</feature>
<feature type="domain" description="Lcl C-terminal" evidence="1">
    <location>
        <begin position="97"/>
        <end position="221"/>
    </location>
</feature>
<accession>A0ABS5H9R9</accession>